<reference evidence="7" key="1">
    <citation type="journal article" date="2019" name="Int. J. Syst. Evol. Microbiol.">
        <title>The Global Catalogue of Microorganisms (GCM) 10K type strain sequencing project: providing services to taxonomists for standard genome sequencing and annotation.</title>
        <authorList>
            <consortium name="The Broad Institute Genomics Platform"/>
            <consortium name="The Broad Institute Genome Sequencing Center for Infectious Disease"/>
            <person name="Wu L."/>
            <person name="Ma J."/>
        </authorList>
    </citation>
    <scope>NUCLEOTIDE SEQUENCE [LARGE SCALE GENOMIC DNA]</scope>
    <source>
        <strain evidence="7">CGMCC 4.7241</strain>
    </source>
</reference>
<dbReference type="InterPro" id="IPR050172">
    <property type="entry name" value="SsuD_RutA_monooxygenase"/>
</dbReference>
<evidence type="ECO:0000313" key="7">
    <source>
        <dbReference type="Proteomes" id="UP001595699"/>
    </source>
</evidence>
<evidence type="ECO:0000313" key="6">
    <source>
        <dbReference type="EMBL" id="MFC3764935.1"/>
    </source>
</evidence>
<keyword evidence="7" id="KW-1185">Reference proteome</keyword>
<accession>A0ABV7YLH8</accession>
<dbReference type="PANTHER" id="PTHR42847:SF4">
    <property type="entry name" value="ALKANESULFONATE MONOOXYGENASE-RELATED"/>
    <property type="match status" value="1"/>
</dbReference>
<evidence type="ECO:0000256" key="1">
    <source>
        <dbReference type="ARBA" id="ARBA00022630"/>
    </source>
</evidence>
<keyword evidence="4" id="KW-0503">Monooxygenase</keyword>
<dbReference type="Pfam" id="PF00296">
    <property type="entry name" value="Bac_luciferase"/>
    <property type="match status" value="1"/>
</dbReference>
<dbReference type="PANTHER" id="PTHR42847">
    <property type="entry name" value="ALKANESULFONATE MONOOXYGENASE"/>
    <property type="match status" value="1"/>
</dbReference>
<evidence type="ECO:0000256" key="2">
    <source>
        <dbReference type="ARBA" id="ARBA00022643"/>
    </source>
</evidence>
<protein>
    <submittedName>
        <fullName evidence="6">LLM class flavin-dependent oxidoreductase</fullName>
        <ecNumber evidence="6">1.-.-.-</ecNumber>
    </submittedName>
</protein>
<evidence type="ECO:0000256" key="4">
    <source>
        <dbReference type="ARBA" id="ARBA00023033"/>
    </source>
</evidence>
<dbReference type="SUPFAM" id="SSF51679">
    <property type="entry name" value="Bacterial luciferase-like"/>
    <property type="match status" value="1"/>
</dbReference>
<dbReference type="EMBL" id="JBHRZH010000036">
    <property type="protein sequence ID" value="MFC3764935.1"/>
    <property type="molecule type" value="Genomic_DNA"/>
</dbReference>
<proteinExistence type="predicted"/>
<sequence>MTRFALWLPIFDELADPVAVANLAAEAEEVGWDGIFVWDHLRWREPVKAVADPWITLAAVAAATERVRIGPMVTPLARRRPTKLARETATLDLLSGGRLTLGVGIGSDRFGTEFSATGEHVEDKVRAAQLDESLAILTTAWSGETVQHDGEHYKVDGMRFLPRPVQENGIPIWAAGFPGNLRPLRRAAKYDGFFPVNLEHPEQLAEALAKLTELRAEAGATRPYDIAFAPEPGDDPKPYVEAGATWILTAHDPATVSVDEIRGVLRDGPPSV</sequence>
<dbReference type="EC" id="1.-.-.-" evidence="6"/>
<comment type="caution">
    <text evidence="6">The sequence shown here is derived from an EMBL/GenBank/DDBJ whole genome shotgun (WGS) entry which is preliminary data.</text>
</comment>
<keyword evidence="2" id="KW-0288">FMN</keyword>
<dbReference type="Proteomes" id="UP001595699">
    <property type="component" value="Unassembled WGS sequence"/>
</dbReference>
<evidence type="ECO:0000259" key="5">
    <source>
        <dbReference type="Pfam" id="PF00296"/>
    </source>
</evidence>
<gene>
    <name evidence="6" type="ORF">ACFOUW_29135</name>
</gene>
<name>A0ABV7YLH8_9ACTN</name>
<keyword evidence="1" id="KW-0285">Flavoprotein</keyword>
<dbReference type="RefSeq" id="WP_205119340.1">
    <property type="nucleotide sequence ID" value="NZ_JAFBCM010000001.1"/>
</dbReference>
<dbReference type="InterPro" id="IPR036661">
    <property type="entry name" value="Luciferase-like_sf"/>
</dbReference>
<feature type="domain" description="Luciferase-like" evidence="5">
    <location>
        <begin position="19"/>
        <end position="228"/>
    </location>
</feature>
<dbReference type="GO" id="GO:0016491">
    <property type="term" value="F:oxidoreductase activity"/>
    <property type="evidence" value="ECO:0007669"/>
    <property type="project" value="UniProtKB-KW"/>
</dbReference>
<keyword evidence="3 6" id="KW-0560">Oxidoreductase</keyword>
<organism evidence="6 7">
    <name type="scientific">Tenggerimyces flavus</name>
    <dbReference type="NCBI Taxonomy" id="1708749"/>
    <lineage>
        <taxon>Bacteria</taxon>
        <taxon>Bacillati</taxon>
        <taxon>Actinomycetota</taxon>
        <taxon>Actinomycetes</taxon>
        <taxon>Propionibacteriales</taxon>
        <taxon>Nocardioidaceae</taxon>
        <taxon>Tenggerimyces</taxon>
    </lineage>
</organism>
<dbReference type="InterPro" id="IPR011251">
    <property type="entry name" value="Luciferase-like_dom"/>
</dbReference>
<evidence type="ECO:0000256" key="3">
    <source>
        <dbReference type="ARBA" id="ARBA00023002"/>
    </source>
</evidence>
<dbReference type="Gene3D" id="3.20.20.30">
    <property type="entry name" value="Luciferase-like domain"/>
    <property type="match status" value="1"/>
</dbReference>